<sequence length="316" mass="35280">MGGEMCSMLREKTPNLLNYPTEASLEPSFVPATHFQRPYLGSHAKFEVSTSKLVTPQMMNSRPPPDLRSLDMTVLRSNQGSLIRPSQASLDTGSSASNSLYNRPVPFGYYYRCSYFPAIYSCACNGSSQTDGKEIQGEIQSAPGDGCDFGEILNRAMNRASGRLIALLQEELERLSSENELIGDIEETDKALSNLNLDNRKSGRQQLHPALSSLYLVTPLLLGFLFGCIVWPNDEELTTLKEQYEALRDDYDFVTSMFKRGLQASQDQVAQFEQQVQQASARFASKVWAAIAKYGKQDAERQKAIDHLQESPYAIM</sequence>
<organism evidence="1 2">
    <name type="scientific">Neurospora tetraspora</name>
    <dbReference type="NCBI Taxonomy" id="94610"/>
    <lineage>
        <taxon>Eukaryota</taxon>
        <taxon>Fungi</taxon>
        <taxon>Dikarya</taxon>
        <taxon>Ascomycota</taxon>
        <taxon>Pezizomycotina</taxon>
        <taxon>Sordariomycetes</taxon>
        <taxon>Sordariomycetidae</taxon>
        <taxon>Sordariales</taxon>
        <taxon>Sordariaceae</taxon>
        <taxon>Neurospora</taxon>
    </lineage>
</organism>
<reference evidence="1" key="2">
    <citation type="submission" date="2023-06" db="EMBL/GenBank/DDBJ databases">
        <authorList>
            <consortium name="Lawrence Berkeley National Laboratory"/>
            <person name="Haridas S."/>
            <person name="Hensen N."/>
            <person name="Bonometti L."/>
            <person name="Westerberg I."/>
            <person name="Brannstrom I.O."/>
            <person name="Guillou S."/>
            <person name="Cros-Aarteil S."/>
            <person name="Calhoun S."/>
            <person name="Kuo A."/>
            <person name="Mondo S."/>
            <person name="Pangilinan J."/>
            <person name="Riley R."/>
            <person name="Labutti K."/>
            <person name="Andreopoulos B."/>
            <person name="Lipzen A."/>
            <person name="Chen C."/>
            <person name="Yanf M."/>
            <person name="Daum C."/>
            <person name="Ng V."/>
            <person name="Clum A."/>
            <person name="Steindorff A."/>
            <person name="Ohm R."/>
            <person name="Martin F."/>
            <person name="Silar P."/>
            <person name="Natvig D."/>
            <person name="Lalanne C."/>
            <person name="Gautier V."/>
            <person name="Ament-Velasquez S.L."/>
            <person name="Kruys A."/>
            <person name="Hutchinson M.I."/>
            <person name="Powell A.J."/>
            <person name="Barry K."/>
            <person name="Miller A.N."/>
            <person name="Grigoriev I.V."/>
            <person name="Debuchy R."/>
            <person name="Gladieux P."/>
            <person name="Thoren M.H."/>
            <person name="Johannesson H."/>
        </authorList>
    </citation>
    <scope>NUCLEOTIDE SEQUENCE</scope>
    <source>
        <strain evidence="1">CBS 560.94</strain>
    </source>
</reference>
<dbReference type="Proteomes" id="UP001278500">
    <property type="component" value="Unassembled WGS sequence"/>
</dbReference>
<keyword evidence="2" id="KW-1185">Reference proteome</keyword>
<reference evidence="1" key="1">
    <citation type="journal article" date="2023" name="Mol. Phylogenet. Evol.">
        <title>Genome-scale phylogeny and comparative genomics of the fungal order Sordariales.</title>
        <authorList>
            <person name="Hensen N."/>
            <person name="Bonometti L."/>
            <person name="Westerberg I."/>
            <person name="Brannstrom I.O."/>
            <person name="Guillou S."/>
            <person name="Cros-Aarteil S."/>
            <person name="Calhoun S."/>
            <person name="Haridas S."/>
            <person name="Kuo A."/>
            <person name="Mondo S."/>
            <person name="Pangilinan J."/>
            <person name="Riley R."/>
            <person name="LaButti K."/>
            <person name="Andreopoulos B."/>
            <person name="Lipzen A."/>
            <person name="Chen C."/>
            <person name="Yan M."/>
            <person name="Daum C."/>
            <person name="Ng V."/>
            <person name="Clum A."/>
            <person name="Steindorff A."/>
            <person name="Ohm R.A."/>
            <person name="Martin F."/>
            <person name="Silar P."/>
            <person name="Natvig D.O."/>
            <person name="Lalanne C."/>
            <person name="Gautier V."/>
            <person name="Ament-Velasquez S.L."/>
            <person name="Kruys A."/>
            <person name="Hutchinson M.I."/>
            <person name="Powell A.J."/>
            <person name="Barry K."/>
            <person name="Miller A.N."/>
            <person name="Grigoriev I.V."/>
            <person name="Debuchy R."/>
            <person name="Gladieux P."/>
            <person name="Hiltunen Thoren M."/>
            <person name="Johannesson H."/>
        </authorList>
    </citation>
    <scope>NUCLEOTIDE SEQUENCE</scope>
    <source>
        <strain evidence="1">CBS 560.94</strain>
    </source>
</reference>
<evidence type="ECO:0000313" key="2">
    <source>
        <dbReference type="Proteomes" id="UP001278500"/>
    </source>
</evidence>
<dbReference type="AlphaFoldDB" id="A0AAE0JG38"/>
<protein>
    <submittedName>
        <fullName evidence="1">Uncharacterized protein</fullName>
    </submittedName>
</protein>
<name>A0AAE0JG38_9PEZI</name>
<accession>A0AAE0JG38</accession>
<evidence type="ECO:0000313" key="1">
    <source>
        <dbReference type="EMBL" id="KAK3345722.1"/>
    </source>
</evidence>
<proteinExistence type="predicted"/>
<dbReference type="GeneID" id="87867756"/>
<gene>
    <name evidence="1" type="ORF">B0H65DRAFT_574965</name>
</gene>
<comment type="caution">
    <text evidence="1">The sequence shown here is derived from an EMBL/GenBank/DDBJ whole genome shotgun (WGS) entry which is preliminary data.</text>
</comment>
<dbReference type="RefSeq" id="XP_062682335.1">
    <property type="nucleotide sequence ID" value="XM_062830602.1"/>
</dbReference>
<dbReference type="EMBL" id="JAUEPP010000004">
    <property type="protein sequence ID" value="KAK3345722.1"/>
    <property type="molecule type" value="Genomic_DNA"/>
</dbReference>